<dbReference type="AlphaFoldDB" id="A0AAV6QMK6"/>
<accession>A0AAV6QMK6</accession>
<sequence length="109" mass="12470">MKDPPVHVRDTSSNQSAKQRIHVQWLVFLEKHQHSFSAAVWPPPRSVDVMKCLQSDTEPDLSSAAESFLLFSVKRKMKEIEEESELLRSVPSELDLNYSAESSFVMFSC</sequence>
<evidence type="ECO:0000313" key="1">
    <source>
        <dbReference type="EMBL" id="KAG7493408.1"/>
    </source>
</evidence>
<protein>
    <submittedName>
        <fullName evidence="1">Uncharacterized protein</fullName>
    </submittedName>
</protein>
<keyword evidence="2" id="KW-1185">Reference proteome</keyword>
<dbReference type="Proteomes" id="UP000693946">
    <property type="component" value="Linkage Group LG4"/>
</dbReference>
<reference evidence="1 2" key="1">
    <citation type="journal article" date="2021" name="Sci. Rep.">
        <title>Chromosome anchoring in Senegalese sole (Solea senegalensis) reveals sex-associated markers and genome rearrangements in flatfish.</title>
        <authorList>
            <person name="Guerrero-Cozar I."/>
            <person name="Gomez-Garrido J."/>
            <person name="Berbel C."/>
            <person name="Martinez-Blanch J.F."/>
            <person name="Alioto T."/>
            <person name="Claros M.G."/>
            <person name="Gagnaire P.A."/>
            <person name="Manchado M."/>
        </authorList>
    </citation>
    <scope>NUCLEOTIDE SEQUENCE [LARGE SCALE GENOMIC DNA]</scope>
    <source>
        <strain evidence="1">Sse05_10M</strain>
    </source>
</reference>
<name>A0AAV6QMK6_SOLSE</name>
<comment type="caution">
    <text evidence="1">The sequence shown here is derived from an EMBL/GenBank/DDBJ whole genome shotgun (WGS) entry which is preliminary data.</text>
</comment>
<dbReference type="EMBL" id="JAGKHQ010000016">
    <property type="protein sequence ID" value="KAG7493408.1"/>
    <property type="molecule type" value="Genomic_DNA"/>
</dbReference>
<proteinExistence type="predicted"/>
<evidence type="ECO:0000313" key="2">
    <source>
        <dbReference type="Proteomes" id="UP000693946"/>
    </source>
</evidence>
<organism evidence="1 2">
    <name type="scientific">Solea senegalensis</name>
    <name type="common">Senegalese sole</name>
    <dbReference type="NCBI Taxonomy" id="28829"/>
    <lineage>
        <taxon>Eukaryota</taxon>
        <taxon>Metazoa</taxon>
        <taxon>Chordata</taxon>
        <taxon>Craniata</taxon>
        <taxon>Vertebrata</taxon>
        <taxon>Euteleostomi</taxon>
        <taxon>Actinopterygii</taxon>
        <taxon>Neopterygii</taxon>
        <taxon>Teleostei</taxon>
        <taxon>Neoteleostei</taxon>
        <taxon>Acanthomorphata</taxon>
        <taxon>Carangaria</taxon>
        <taxon>Pleuronectiformes</taxon>
        <taxon>Pleuronectoidei</taxon>
        <taxon>Soleidae</taxon>
        <taxon>Solea</taxon>
    </lineage>
</organism>
<gene>
    <name evidence="1" type="ORF">JOB18_008387</name>
</gene>